<feature type="transmembrane region" description="Helical" evidence="1">
    <location>
        <begin position="12"/>
        <end position="34"/>
    </location>
</feature>
<gene>
    <name evidence="2" type="ORF">GTS_44970</name>
</gene>
<keyword evidence="1" id="KW-0472">Membrane</keyword>
<keyword evidence="3" id="KW-1185">Reference proteome</keyword>
<evidence type="ECO:0000313" key="3">
    <source>
        <dbReference type="Proteomes" id="UP000298860"/>
    </source>
</evidence>
<keyword evidence="1" id="KW-1133">Transmembrane helix</keyword>
<dbReference type="Proteomes" id="UP000298860">
    <property type="component" value="Unassembled WGS sequence"/>
</dbReference>
<reference evidence="3" key="1">
    <citation type="submission" date="2019-04" db="EMBL/GenBank/DDBJ databases">
        <title>Draft genome sequence of Pseudonocardiaceae bacterium SL3-2-4.</title>
        <authorList>
            <person name="Ningsih F."/>
            <person name="Yokota A."/>
            <person name="Sakai Y."/>
            <person name="Nanatani K."/>
            <person name="Yabe S."/>
            <person name="Oetari A."/>
            <person name="Sjamsuridzal W."/>
        </authorList>
    </citation>
    <scope>NUCLEOTIDE SEQUENCE [LARGE SCALE GENOMIC DNA]</scope>
    <source>
        <strain evidence="3">SL3-2-4</strain>
    </source>
</reference>
<comment type="caution">
    <text evidence="2">The sequence shown here is derived from an EMBL/GenBank/DDBJ whole genome shotgun (WGS) entry which is preliminary data.</text>
</comment>
<keyword evidence="1" id="KW-0812">Transmembrane</keyword>
<evidence type="ECO:0000313" key="2">
    <source>
        <dbReference type="EMBL" id="GDY32864.1"/>
    </source>
</evidence>
<feature type="transmembrane region" description="Helical" evidence="1">
    <location>
        <begin position="123"/>
        <end position="146"/>
    </location>
</feature>
<name>A0A4D4JBB7_9PSEU</name>
<dbReference type="RefSeq" id="WP_137815859.1">
    <property type="nucleotide sequence ID" value="NZ_BJFL01000030.1"/>
</dbReference>
<accession>A0A4D4JBB7</accession>
<sequence length="160" mass="17100">MTERSTRESRLWPVPVFTLLFLVVAGIVAFGSSFRLGLSPSGPVLDRGVAEVRSCRTSVPDLGLASVCQAQVRWQSGRSGHAVVRSVRPLTGTVDVVERGRRGGRNPDAAVVPADHPDHAASWAWGLLVLGVLACGAGGMVLGFRVSRWLPPRRRSPLGQ</sequence>
<protein>
    <submittedName>
        <fullName evidence="2">Uncharacterized protein</fullName>
    </submittedName>
</protein>
<dbReference type="EMBL" id="BJFL01000030">
    <property type="protein sequence ID" value="GDY32864.1"/>
    <property type="molecule type" value="Genomic_DNA"/>
</dbReference>
<dbReference type="AlphaFoldDB" id="A0A4D4JBB7"/>
<proteinExistence type="predicted"/>
<organism evidence="2 3">
    <name type="scientific">Gandjariella thermophila</name>
    <dbReference type="NCBI Taxonomy" id="1931992"/>
    <lineage>
        <taxon>Bacteria</taxon>
        <taxon>Bacillati</taxon>
        <taxon>Actinomycetota</taxon>
        <taxon>Actinomycetes</taxon>
        <taxon>Pseudonocardiales</taxon>
        <taxon>Pseudonocardiaceae</taxon>
        <taxon>Gandjariella</taxon>
    </lineage>
</organism>
<evidence type="ECO:0000256" key="1">
    <source>
        <dbReference type="SAM" id="Phobius"/>
    </source>
</evidence>